<evidence type="ECO:0000313" key="3">
    <source>
        <dbReference type="EMBL" id="MFB5189671.1"/>
    </source>
</evidence>
<dbReference type="Gene3D" id="3.40.50.1400">
    <property type="match status" value="2"/>
</dbReference>
<keyword evidence="1" id="KW-0479">Metal-binding</keyword>
<keyword evidence="2" id="KW-0456">Lyase</keyword>
<evidence type="ECO:0000256" key="1">
    <source>
        <dbReference type="ARBA" id="ARBA00022723"/>
    </source>
</evidence>
<dbReference type="InterPro" id="IPR002762">
    <property type="entry name" value="CbiX-like"/>
</dbReference>
<dbReference type="EMBL" id="JBDXSU010000003">
    <property type="protein sequence ID" value="MFB5189671.1"/>
    <property type="molecule type" value="Genomic_DNA"/>
</dbReference>
<protein>
    <submittedName>
        <fullName evidence="3">Sirohydrochlorin chelatase</fullName>
    </submittedName>
</protein>
<sequence length="251" mass="27153">MTTAILFVGHGTRRQHGIEEFVRFVDAVRFLVSPSLLSSLAFLELQPPDIIQGIDSLVAQGADHVVCIPLFLFSAGHMLEDIPNQLASAARVHPHVRMTLSEPYGTDGALFHALVDRIAALSENLLAEDTGILLLGRGNKEPQAQAVFADLANRLATHVHAQVSVGYLAGTGRRLEDTLTQMAAEGFSTIVVAPFLWFSGWLTDTLPDRIAKWQAAAGHCEIKIRVSSHLGIHPEVVACVAERVRACLAEA</sequence>
<dbReference type="SUPFAM" id="SSF53800">
    <property type="entry name" value="Chelatase"/>
    <property type="match status" value="1"/>
</dbReference>
<dbReference type="PANTHER" id="PTHR33542">
    <property type="entry name" value="SIROHYDROCHLORIN FERROCHELATASE, CHLOROPLASTIC"/>
    <property type="match status" value="1"/>
</dbReference>
<gene>
    <name evidence="3" type="ORF">KKP3000_002947</name>
</gene>
<name>A0ABV5ABU1_9BACL</name>
<comment type="caution">
    <text evidence="3">The sequence shown here is derived from an EMBL/GenBank/DDBJ whole genome shotgun (WGS) entry which is preliminary data.</text>
</comment>
<dbReference type="Pfam" id="PF01903">
    <property type="entry name" value="CbiX"/>
    <property type="match status" value="2"/>
</dbReference>
<dbReference type="CDD" id="cd03414">
    <property type="entry name" value="CbiX_SirB_C"/>
    <property type="match status" value="1"/>
</dbReference>
<evidence type="ECO:0000256" key="2">
    <source>
        <dbReference type="ARBA" id="ARBA00023239"/>
    </source>
</evidence>
<dbReference type="PANTHER" id="PTHR33542:SF3">
    <property type="entry name" value="SIROHYDROCHLORIN FERROCHELATASE, CHLOROPLASTIC"/>
    <property type="match status" value="1"/>
</dbReference>
<dbReference type="Proteomes" id="UP001579974">
    <property type="component" value="Unassembled WGS sequence"/>
</dbReference>
<reference evidence="3 4" key="1">
    <citation type="journal article" date="2024" name="Int. J. Mol. Sci.">
        <title>Exploration of Alicyclobacillus spp. Genome in Search of Antibiotic Resistance.</title>
        <authorList>
            <person name="Bucka-Kolendo J."/>
            <person name="Kiousi D.E."/>
            <person name="Dekowska A."/>
            <person name="Mikolajczuk-Szczyrba A."/>
            <person name="Karadedos D.M."/>
            <person name="Michael P."/>
            <person name="Galanis A."/>
            <person name="Sokolowska B."/>
        </authorList>
    </citation>
    <scope>NUCLEOTIDE SEQUENCE [LARGE SCALE GENOMIC DNA]</scope>
    <source>
        <strain evidence="3 4">KKP 3000</strain>
    </source>
</reference>
<evidence type="ECO:0000313" key="4">
    <source>
        <dbReference type="Proteomes" id="UP001579974"/>
    </source>
</evidence>
<dbReference type="RefSeq" id="WP_275475280.1">
    <property type="nucleotide sequence ID" value="NZ_CP162940.1"/>
</dbReference>
<accession>A0ABV5ABU1</accession>
<dbReference type="CDD" id="cd03416">
    <property type="entry name" value="CbiX_SirB_N"/>
    <property type="match status" value="1"/>
</dbReference>
<keyword evidence="4" id="KW-1185">Reference proteome</keyword>
<organism evidence="3 4">
    <name type="scientific">Alicyclobacillus fastidiosus</name>
    <dbReference type="NCBI Taxonomy" id="392011"/>
    <lineage>
        <taxon>Bacteria</taxon>
        <taxon>Bacillati</taxon>
        <taxon>Bacillota</taxon>
        <taxon>Bacilli</taxon>
        <taxon>Bacillales</taxon>
        <taxon>Alicyclobacillaceae</taxon>
        <taxon>Alicyclobacillus</taxon>
    </lineage>
</organism>
<dbReference type="InterPro" id="IPR050963">
    <property type="entry name" value="Sirohydro_Cobaltochel/CbiX"/>
</dbReference>
<proteinExistence type="predicted"/>